<name>A0AAE7D7A6_9BACT</name>
<keyword evidence="1" id="KW-0812">Transmembrane</keyword>
<keyword evidence="1" id="KW-1133">Transmembrane helix</keyword>
<feature type="transmembrane region" description="Helical" evidence="1">
    <location>
        <begin position="60"/>
        <end position="83"/>
    </location>
</feature>
<accession>A0AAE7D7A6</accession>
<sequence>MLPVSLLAVNTMEILTVTSDTFLLRLLKSLVTIAFTYLMMAGIWHLSSTPPANLFGPHRLSSHFICVMAIMFTVCLIICLEILQRILFHYTGKAVIARYIPQWLRMD</sequence>
<dbReference type="AlphaFoldDB" id="A0AAE7D7A6"/>
<dbReference type="KEGG" id="coy:HF329_05730"/>
<proteinExistence type="predicted"/>
<evidence type="ECO:0000313" key="3">
    <source>
        <dbReference type="Proteomes" id="UP000502421"/>
    </source>
</evidence>
<evidence type="ECO:0000256" key="1">
    <source>
        <dbReference type="SAM" id="Phobius"/>
    </source>
</evidence>
<reference evidence="3" key="1">
    <citation type="submission" date="2020-04" db="EMBL/GenBank/DDBJ databases">
        <authorList>
            <person name="Kittiwongwattana C."/>
        </authorList>
    </citation>
    <scope>NUCLEOTIDE SEQUENCE [LARGE SCALE GENOMIC DNA]</scope>
    <source>
        <strain evidence="3">1310</strain>
    </source>
</reference>
<gene>
    <name evidence="2" type="ORF">HF329_05730</name>
</gene>
<organism evidence="2 3">
    <name type="scientific">Chitinophaga oryzae</name>
    <dbReference type="NCBI Taxonomy" id="2725414"/>
    <lineage>
        <taxon>Bacteria</taxon>
        <taxon>Pseudomonadati</taxon>
        <taxon>Bacteroidota</taxon>
        <taxon>Chitinophagia</taxon>
        <taxon>Chitinophagales</taxon>
        <taxon>Chitinophagaceae</taxon>
        <taxon>Chitinophaga</taxon>
    </lineage>
</organism>
<evidence type="ECO:0000313" key="2">
    <source>
        <dbReference type="EMBL" id="QJB30826.1"/>
    </source>
</evidence>
<dbReference type="RefSeq" id="WP_168803104.1">
    <property type="nucleotide sequence ID" value="NZ_CP051205.1"/>
</dbReference>
<dbReference type="Proteomes" id="UP000502421">
    <property type="component" value="Chromosome"/>
</dbReference>
<keyword evidence="1" id="KW-0472">Membrane</keyword>
<protein>
    <submittedName>
        <fullName evidence="2">Uncharacterized protein</fullName>
    </submittedName>
</protein>
<dbReference type="EMBL" id="CP051205">
    <property type="protein sequence ID" value="QJB30826.1"/>
    <property type="molecule type" value="Genomic_DNA"/>
</dbReference>
<feature type="transmembrane region" description="Helical" evidence="1">
    <location>
        <begin position="22"/>
        <end position="40"/>
    </location>
</feature>